<dbReference type="GO" id="GO:0006402">
    <property type="term" value="P:mRNA catabolic process"/>
    <property type="evidence" value="ECO:0007669"/>
    <property type="project" value="TreeGrafter"/>
</dbReference>
<dbReference type="InParanoid" id="A0A1S3GY31"/>
<reference evidence="4" key="1">
    <citation type="submission" date="2025-08" db="UniProtKB">
        <authorList>
            <consortium name="RefSeq"/>
        </authorList>
    </citation>
    <scope>IDENTIFICATION</scope>
    <source>
        <tissue evidence="4">Kidney</tissue>
    </source>
</reference>
<feature type="non-terminal residue" evidence="4">
    <location>
        <position position="351"/>
    </location>
</feature>
<organism evidence="3 4">
    <name type="scientific">Dipodomys ordii</name>
    <name type="common">Ord's kangaroo rat</name>
    <dbReference type="NCBI Taxonomy" id="10020"/>
    <lineage>
        <taxon>Eukaryota</taxon>
        <taxon>Metazoa</taxon>
        <taxon>Chordata</taxon>
        <taxon>Craniata</taxon>
        <taxon>Vertebrata</taxon>
        <taxon>Euteleostomi</taxon>
        <taxon>Mammalia</taxon>
        <taxon>Eutheria</taxon>
        <taxon>Euarchontoglires</taxon>
        <taxon>Glires</taxon>
        <taxon>Rodentia</taxon>
        <taxon>Castorimorpha</taxon>
        <taxon>Heteromyidae</taxon>
        <taxon>Dipodomyinae</taxon>
        <taxon>Dipodomys</taxon>
    </lineage>
</organism>
<dbReference type="InterPro" id="IPR031450">
    <property type="entry name" value="Poxin-SLFN/SLFN_N"/>
</dbReference>
<feature type="domain" description="Schlafen AlbA-2" evidence="1">
    <location>
        <begin position="204"/>
        <end position="319"/>
    </location>
</feature>
<dbReference type="FunFam" id="3.30.950.30:FF:000001">
    <property type="entry name" value="Schlafen family member 14"/>
    <property type="match status" value="1"/>
</dbReference>
<evidence type="ECO:0000259" key="1">
    <source>
        <dbReference type="Pfam" id="PF04326"/>
    </source>
</evidence>
<dbReference type="GO" id="GO:0004521">
    <property type="term" value="F:RNA endonuclease activity"/>
    <property type="evidence" value="ECO:0007669"/>
    <property type="project" value="TreeGrafter"/>
</dbReference>
<dbReference type="KEGG" id="dord:106002572"/>
<dbReference type="AlphaFoldDB" id="A0A1S3GY31"/>
<dbReference type="PANTHER" id="PTHR12155:SF30">
    <property type="entry name" value="PROTEIN SLFN14"/>
    <property type="match status" value="1"/>
</dbReference>
<protein>
    <submittedName>
        <fullName evidence="4">Schlafen family member 14-like</fullName>
    </submittedName>
</protein>
<dbReference type="Pfam" id="PF17057">
    <property type="entry name" value="B3R"/>
    <property type="match status" value="1"/>
</dbReference>
<dbReference type="OrthoDB" id="6052143at2759"/>
<dbReference type="InterPro" id="IPR038461">
    <property type="entry name" value="Schlafen_AlbA_2_dom_sf"/>
</dbReference>
<dbReference type="Gene3D" id="3.30.950.30">
    <property type="entry name" value="Schlafen, AAA domain"/>
    <property type="match status" value="1"/>
</dbReference>
<evidence type="ECO:0000313" key="4">
    <source>
        <dbReference type="RefSeq" id="XP_012892882.1"/>
    </source>
</evidence>
<evidence type="ECO:0000313" key="3">
    <source>
        <dbReference type="Proteomes" id="UP000081671"/>
    </source>
</evidence>
<dbReference type="Proteomes" id="UP000081671">
    <property type="component" value="Unplaced"/>
</dbReference>
<keyword evidence="3" id="KW-1185">Reference proteome</keyword>
<proteinExistence type="predicted"/>
<dbReference type="FunCoup" id="A0A1S3GY31">
    <property type="interactions" value="98"/>
</dbReference>
<dbReference type="GO" id="GO:0043022">
    <property type="term" value="F:ribosome binding"/>
    <property type="evidence" value="ECO:0007669"/>
    <property type="project" value="TreeGrafter"/>
</dbReference>
<dbReference type="Pfam" id="PF04326">
    <property type="entry name" value="SLFN_AlbA_2"/>
    <property type="match status" value="1"/>
</dbReference>
<dbReference type="GeneID" id="106002572"/>
<gene>
    <name evidence="4" type="primary">LOC106002572</name>
</gene>
<dbReference type="InterPro" id="IPR007421">
    <property type="entry name" value="Schlafen_AlbA_2_dom"/>
</dbReference>
<dbReference type="RefSeq" id="XP_012892882.1">
    <property type="nucleotide sequence ID" value="XM_013037428.1"/>
</dbReference>
<dbReference type="PANTHER" id="PTHR12155">
    <property type="entry name" value="SCHLAFEN"/>
    <property type="match status" value="1"/>
</dbReference>
<accession>A0A1S3GY31</accession>
<feature type="domain" description="Poxin-Schlafen/Schlafen-like N-terminal" evidence="2">
    <location>
        <begin position="83"/>
        <end position="202"/>
    </location>
</feature>
<evidence type="ECO:0000259" key="2">
    <source>
        <dbReference type="Pfam" id="PF17057"/>
    </source>
</evidence>
<dbReference type="GO" id="GO:0016075">
    <property type="term" value="P:rRNA catabolic process"/>
    <property type="evidence" value="ECO:0007669"/>
    <property type="project" value="TreeGrafter"/>
</dbReference>
<dbReference type="InterPro" id="IPR029684">
    <property type="entry name" value="Schlafen"/>
</dbReference>
<sequence length="351" mass="40421">MESLQADVEMLFAEKIVSVGRVTFGEENRKMMTNSCLKRNENLKIIKAICALLNSGGGVIKAEIDDRTYNYRSHGLGQDLETSFQKLLPSGSQKCLDYTQQGDLLLIFVKAWNPDVCSLPVKICSLHSNLYRRDVTSAINLSASNALELLREKASRAQRGTRDLHTPQRTLKRYIQEEEDMKVAASEFFERDRLRYKEKLNFTESTHVEFKRFTSKKIVPRIKERLLHYVSAFANTLGGYLIIGVDDKSKEVFGCKKEKVNPDLLKNEIENYIEKLPTYHFCQKKPKVKFTTKIINVYQRDALYGYVCVVRVEPFCCVVFAEDPDSWILMENSVTRLTAEHWVVMMLDAQS</sequence>
<name>A0A1S3GY31_DIPOR</name>